<feature type="domain" description="FATC" evidence="22">
    <location>
        <begin position="2327"/>
        <end position="2359"/>
    </location>
</feature>
<evidence type="ECO:0000256" key="15">
    <source>
        <dbReference type="ARBA" id="ARBA00029679"/>
    </source>
</evidence>
<evidence type="ECO:0000313" key="23">
    <source>
        <dbReference type="EMBL" id="CUS22014.1"/>
    </source>
</evidence>
<dbReference type="InterPro" id="IPR057564">
    <property type="entry name" value="HEAT_ATR"/>
</dbReference>
<dbReference type="Pfam" id="PF25030">
    <property type="entry name" value="M-HEAT_ATR"/>
    <property type="match status" value="1"/>
</dbReference>
<proteinExistence type="inferred from homology"/>
<dbReference type="SMART" id="SM00146">
    <property type="entry name" value="PI3Kc"/>
    <property type="match status" value="1"/>
</dbReference>
<evidence type="ECO:0000256" key="2">
    <source>
        <dbReference type="ARBA" id="ARBA00010769"/>
    </source>
</evidence>
<evidence type="ECO:0000256" key="13">
    <source>
        <dbReference type="ARBA" id="ARBA00023242"/>
    </source>
</evidence>
<dbReference type="PROSITE" id="PS51190">
    <property type="entry name" value="FATC"/>
    <property type="match status" value="1"/>
</dbReference>
<evidence type="ECO:0000256" key="7">
    <source>
        <dbReference type="ARBA" id="ARBA00022741"/>
    </source>
</evidence>
<evidence type="ECO:0000256" key="1">
    <source>
        <dbReference type="ARBA" id="ARBA00004123"/>
    </source>
</evidence>
<dbReference type="InterPro" id="IPR058681">
    <property type="entry name" value="HEAT_MEC1_N"/>
</dbReference>
<evidence type="ECO:0000256" key="9">
    <source>
        <dbReference type="ARBA" id="ARBA00022777"/>
    </source>
</evidence>
<dbReference type="GO" id="GO:0006281">
    <property type="term" value="P:DNA repair"/>
    <property type="evidence" value="ECO:0007669"/>
    <property type="project" value="UniProtKB-KW"/>
</dbReference>
<keyword evidence="9" id="KW-0418">Kinase</keyword>
<evidence type="ECO:0000256" key="12">
    <source>
        <dbReference type="ARBA" id="ARBA00023204"/>
    </source>
</evidence>
<dbReference type="FunFam" id="1.10.1070.11:FF:000033">
    <property type="entry name" value="Serine/threonine-protein kinase MEC1"/>
    <property type="match status" value="1"/>
</dbReference>
<dbReference type="SMART" id="SM01343">
    <property type="entry name" value="FATC"/>
    <property type="match status" value="1"/>
</dbReference>
<dbReference type="Pfam" id="PF25385">
    <property type="entry name" value="HEAT_MEC1_N"/>
    <property type="match status" value="1"/>
</dbReference>
<evidence type="ECO:0000256" key="10">
    <source>
        <dbReference type="ARBA" id="ARBA00022840"/>
    </source>
</evidence>
<evidence type="ECO:0000256" key="4">
    <source>
        <dbReference type="ARBA" id="ARBA00021345"/>
    </source>
</evidence>
<dbReference type="InterPro" id="IPR000403">
    <property type="entry name" value="PI3/4_kinase_cat_dom"/>
</dbReference>
<evidence type="ECO:0000256" key="3">
    <source>
        <dbReference type="ARBA" id="ARBA00012513"/>
    </source>
</evidence>
<dbReference type="PROSITE" id="PS51189">
    <property type="entry name" value="FAT"/>
    <property type="match status" value="1"/>
</dbReference>
<keyword evidence="12" id="KW-0234">DNA repair</keyword>
<reference evidence="24" key="1">
    <citation type="submission" date="2015-10" db="EMBL/GenBank/DDBJ databases">
        <authorList>
            <person name="Devillers H."/>
        </authorList>
    </citation>
    <scope>NUCLEOTIDE SEQUENCE [LARGE SCALE GENOMIC DNA]</scope>
</reference>
<keyword evidence="5" id="KW-0723">Serine/threonine-protein kinase</keyword>
<evidence type="ECO:0000256" key="16">
    <source>
        <dbReference type="ARBA" id="ARBA00030459"/>
    </source>
</evidence>
<dbReference type="EMBL" id="LN890563">
    <property type="protein sequence ID" value="CUS22014.1"/>
    <property type="molecule type" value="Genomic_DNA"/>
</dbReference>
<dbReference type="GO" id="GO:0000723">
    <property type="term" value="P:telomere maintenance"/>
    <property type="evidence" value="ECO:0007669"/>
    <property type="project" value="TreeGrafter"/>
</dbReference>
<dbReference type="InterPro" id="IPR012993">
    <property type="entry name" value="UME"/>
</dbReference>
<dbReference type="GO" id="GO:0006325">
    <property type="term" value="P:chromatin organization"/>
    <property type="evidence" value="ECO:0007669"/>
    <property type="project" value="UniProtKB-KW"/>
</dbReference>
<dbReference type="Gene3D" id="1.10.1070.11">
    <property type="entry name" value="Phosphatidylinositol 3-/4-kinase, catalytic domain"/>
    <property type="match status" value="1"/>
</dbReference>
<dbReference type="PROSITE" id="PS50290">
    <property type="entry name" value="PI3_4_KINASE_3"/>
    <property type="match status" value="1"/>
</dbReference>
<evidence type="ECO:0000256" key="8">
    <source>
        <dbReference type="ARBA" id="ARBA00022763"/>
    </source>
</evidence>
<dbReference type="InterPro" id="IPR056802">
    <property type="entry name" value="ATR-like_M-HEAT"/>
</dbReference>
<protein>
    <recommendedName>
        <fullName evidence="4">Serine/threonine-protein kinase MEC1</fullName>
        <ecNumber evidence="3">2.7.11.1</ecNumber>
    </recommendedName>
    <alternativeName>
        <fullName evidence="17">ATR homolog</fullName>
    </alternativeName>
    <alternativeName>
        <fullName evidence="16">DNA-damage checkpoint kinase MEC1</fullName>
    </alternativeName>
    <alternativeName>
        <fullName evidence="15">Mitosis entry checkpoint protein 1</fullName>
    </alternativeName>
</protein>
<dbReference type="PANTHER" id="PTHR11139">
    <property type="entry name" value="ATAXIA TELANGIECTASIA MUTATED ATM -RELATED"/>
    <property type="match status" value="1"/>
</dbReference>
<keyword evidence="13" id="KW-0539">Nucleus</keyword>
<evidence type="ECO:0000259" key="20">
    <source>
        <dbReference type="PROSITE" id="PS50290"/>
    </source>
</evidence>
<dbReference type="Pfam" id="PF23593">
    <property type="entry name" value="HEAT_ATR"/>
    <property type="match status" value="1"/>
</dbReference>
<comment type="catalytic activity">
    <reaction evidence="18">
        <text>L-threonyl-[protein] + ATP = O-phospho-L-threonyl-[protein] + ADP + H(+)</text>
        <dbReference type="Rhea" id="RHEA:46608"/>
        <dbReference type="Rhea" id="RHEA-COMP:11060"/>
        <dbReference type="Rhea" id="RHEA-COMP:11605"/>
        <dbReference type="ChEBI" id="CHEBI:15378"/>
        <dbReference type="ChEBI" id="CHEBI:30013"/>
        <dbReference type="ChEBI" id="CHEBI:30616"/>
        <dbReference type="ChEBI" id="CHEBI:61977"/>
        <dbReference type="ChEBI" id="CHEBI:456216"/>
        <dbReference type="EC" id="2.7.11.1"/>
    </reaction>
</comment>
<keyword evidence="14" id="KW-0469">Meiosis</keyword>
<dbReference type="PANTHER" id="PTHR11139:SF125">
    <property type="entry name" value="SERINE_THREONINE-PROTEIN KINASE MEC1"/>
    <property type="match status" value="1"/>
</dbReference>
<dbReference type="InterPro" id="IPR050517">
    <property type="entry name" value="DDR_Repair_Kinase"/>
</dbReference>
<dbReference type="GO" id="GO:0005524">
    <property type="term" value="F:ATP binding"/>
    <property type="evidence" value="ECO:0007669"/>
    <property type="project" value="UniProtKB-KW"/>
</dbReference>
<dbReference type="InterPro" id="IPR003151">
    <property type="entry name" value="PIK-rel_kinase_FAT"/>
</dbReference>
<dbReference type="PROSITE" id="PS00915">
    <property type="entry name" value="PI3_4_KINASE_1"/>
    <property type="match status" value="1"/>
</dbReference>
<dbReference type="GO" id="GO:0051321">
    <property type="term" value="P:meiotic cell cycle"/>
    <property type="evidence" value="ECO:0007669"/>
    <property type="project" value="UniProtKB-KW"/>
</dbReference>
<dbReference type="InterPro" id="IPR018936">
    <property type="entry name" value="PI3/4_kinase_CS"/>
</dbReference>
<dbReference type="InterPro" id="IPR016024">
    <property type="entry name" value="ARM-type_fold"/>
</dbReference>
<dbReference type="GO" id="GO:0004674">
    <property type="term" value="F:protein serine/threonine kinase activity"/>
    <property type="evidence" value="ECO:0007669"/>
    <property type="project" value="UniProtKB-KW"/>
</dbReference>
<dbReference type="GO" id="GO:0000077">
    <property type="term" value="P:DNA damage checkpoint signaling"/>
    <property type="evidence" value="ECO:0007669"/>
    <property type="project" value="TreeGrafter"/>
</dbReference>
<comment type="subcellular location">
    <subcellularLocation>
        <location evidence="1">Nucleus</location>
    </subcellularLocation>
</comment>
<dbReference type="InterPro" id="IPR003152">
    <property type="entry name" value="FATC_dom"/>
</dbReference>
<dbReference type="Pfam" id="PF08064">
    <property type="entry name" value="UME"/>
    <property type="match status" value="1"/>
</dbReference>
<name>A0A0P1KQW5_9SACH</name>
<gene>
    <name evidence="23" type="ORF">LAQU0_S04e06194g</name>
</gene>
<comment type="similarity">
    <text evidence="2">Belongs to the PI3/PI4-kinase family. ATM subfamily.</text>
</comment>
<evidence type="ECO:0000256" key="5">
    <source>
        <dbReference type="ARBA" id="ARBA00022527"/>
    </source>
</evidence>
<dbReference type="Pfam" id="PF02259">
    <property type="entry name" value="FAT"/>
    <property type="match status" value="1"/>
</dbReference>
<keyword evidence="6" id="KW-0808">Transferase</keyword>
<dbReference type="SUPFAM" id="SSF56112">
    <property type="entry name" value="Protein kinase-like (PK-like)"/>
    <property type="match status" value="1"/>
</dbReference>
<keyword evidence="10" id="KW-0067">ATP-binding</keyword>
<dbReference type="PROSITE" id="PS00916">
    <property type="entry name" value="PI3_4_KINASE_2"/>
    <property type="match status" value="1"/>
</dbReference>
<keyword evidence="11" id="KW-0156">Chromatin regulator</keyword>
<evidence type="ECO:0000259" key="21">
    <source>
        <dbReference type="PROSITE" id="PS51189"/>
    </source>
</evidence>
<evidence type="ECO:0000256" key="17">
    <source>
        <dbReference type="ARBA" id="ARBA00033001"/>
    </source>
</evidence>
<dbReference type="SUPFAM" id="SSF48371">
    <property type="entry name" value="ARM repeat"/>
    <property type="match status" value="1"/>
</dbReference>
<evidence type="ECO:0000256" key="18">
    <source>
        <dbReference type="ARBA" id="ARBA00047899"/>
    </source>
</evidence>
<sequence>MESRVKYLDELIVAIKTSRDDESPNQAFPPEPPINGDHKSSKVVATLLKNLKSAGVPSSVFVRSLEALDLLFQSKTYLLFGKVEASSSEAGIIWLLKQILEVSNTHWESTHYKWLLKQKVASWCKLASDCQESDAKSLISMFVFGQATKLETQLTSIFNKPLEEHLFMEICKRIHVLCDWCNNKDFQSSVLMFDATLQANKWDYFFQRLVRIVLYILEAVSSDATTIEELQIKFISLVTNYVVMRGAKYRGLRRAVTYSSSFSYALETISPFLTSVGHSLQPQNDVLFAKCVLRLFTIAQANTSTFGLFREICPLEEWYDTYVTCGTDSKLLSCTEKALILILYDCKRRSAKTSELVMVNNLCVFSSGEYKKLHSVVLQSFDQSRQLENLRKYILQQFRPQNCSLKVADYALLGLREYPNNTESAFNELESIIIRNFKQKNVRSQVYVLRIIGKLTCHEANGKSAETDWSLCHICDNSLPGASLNLIDQERPDALTKSHAFRLLLMHFIKNQDLYEFGESLLAALIFALRRVFAHFKPPDIIPQDKNKEPQQLLSSLVKHLLLTPNRYLRLLSVNMVSSWSFSNTHGLDDLQTAYFINILQETSYPSFTETSLMAWVCLTLSTKGDYFDPLLVKLIDMFNSTDFAERSMMTHQLRHISWLKKKTPYQLLSPILPTLLKQIGKNLVEKKLTFQRLADFLEYPQKTILENFQRYIVPYAITQYKNDVITEISNIMCDYEEDELLAQKEKLLKKNSRQIFAVALVKYGFFSVDTLESLFVNCLPTFDRNYVTGYLPDYKTLAEILKLYKNFEEHSDSKTSNESMVLSALRFLFTKFNTEKRRSSRSKLLTDWSDEMEAKFHQKLQENILGIFQVFSSDMHDVEGRTTYFEKLRVINGIHFLIKHASSECIISALAQISICLQTGQEVPEIRANAFSCWFDLIKRLTQEQLSTVIDSFVPFMLQKWHIFNQKAKTIVRNILNVLIKEKKDLILSSRPYITVALVNMHELRALEENKSFARLVNKVLYTTNWYQEYSKNLQSKNKHLVRQSLSDVRSLLLKKQIENSRQDSSSSSKFDIAMLLGSLLDASYRFRGDNPELCRDCTAVIGIIGVLDATKYQLPRISTHMRDVYDFGDHSQTVKFLIKITDSILVPAFWECENPTKQLFVALVMQESLKYCGLSASSWDIQKPDLYPNETKLWERFNDISKTTLYPLRSSLYMAQSWKEYSPISYPSFNPKEGYKSWLKNLTLDLLKTSTDENHPLHVFSSLIREDDGFLSENLLPYVIMDILIKAEEHTIYKGFADNLTLEFTYIFELEHSLLNHYQVDSLKMCYEIIFKVFEYCKKWITQFKQNYYKKYGTFTIREQKTSKTMERVNNFLEIIPYGLLAQRSLETDSFERSALYLEQSYRIKDGSYFGNEKLLPYLQRTYAEIGDIDSVDGVLKVFSTGSVTSKIEELQYTPNWGMAQQCFEALGNIPEPSEKYKELCFSGNTKMLKSMYDHQQYDQVLAKLASLMPSRHKHMDCANNEWTSMGIECAYLSGQNEALAMWIARLESWEGQSDPMTCLHYNFGKLILALAHGDKSKALLHSQNCHRIIGAKFSVSSINTTLLKIRDIILKLHAIRDLWIVSGFSESFTTAATEKFLNARLENVGTDFEPRHFLLSVRKSFNLLKNETNNNLTLAEDFFRIAQNARVNSRPDLASSALIPALICDFPYADLEYAEVLWNQGENDKAIKLVAEIHQKLQNKPGLKPRERAKVYLKYTEWLDFSNNSISEQIIKQYNDVIRADASWSEPYYSLGLYFSRLLEKRSAEGYVTNGKFENKSISYFLLAFEKDTTKVREALPKVVTFWLDTAHMYVSESNSVRRETLKRSVEDQCRKIESAIKACPAYIWYSVLTQVLSRLLHPHKTSMQLMMHILLNLATEYPSHIMWYVSALMNSSSSTRAAVGVHIAEQFKQRAGGSAILLDSSEALVKSLTNVCVTETKSSSSRSGRYLEKDFNFDMKMAPCNMAVPISANLEMLTPSSAESMSGFHAFNKVISIVKFGSSYKVFSSLKKPKKLNVVGSDGRIYGIMCKKEDVRQDNQYMQFSTTMDFLLSKDSASRKRGLGITTYAVMPLREDCGLIEIVPNVTTLRSILVTKYDSMKIKYSLKALHDKWQSLPNEQKLGFFKDLLLKFPPVLYQWFLEIFPDAIAWYKARSTFSRSYAVMAMVGHILGLGDRHCENILLNVETGKVLHVDFDCLFEKGKRLPIPEIVPFRLTHNLEDALGITGTEGTFKKTSQVTLELMRGNEVALVNIIETIMYDRNMDHSLQKALKVLRNKIRGIDARDGLVLSVAGQAETVIQESTSEENLSRMYVGWLPFW</sequence>
<dbReference type="InterPro" id="IPR014009">
    <property type="entry name" value="PIK_FAT"/>
</dbReference>
<evidence type="ECO:0000256" key="14">
    <source>
        <dbReference type="ARBA" id="ARBA00023254"/>
    </source>
</evidence>
<evidence type="ECO:0000313" key="24">
    <source>
        <dbReference type="Proteomes" id="UP000236544"/>
    </source>
</evidence>
<dbReference type="Pfam" id="PF02260">
    <property type="entry name" value="FATC"/>
    <property type="match status" value="1"/>
</dbReference>
<evidence type="ECO:0000256" key="19">
    <source>
        <dbReference type="ARBA" id="ARBA00048679"/>
    </source>
</evidence>
<dbReference type="GO" id="GO:0005634">
    <property type="term" value="C:nucleus"/>
    <property type="evidence" value="ECO:0007669"/>
    <property type="project" value="UniProtKB-SubCell"/>
</dbReference>
<feature type="domain" description="PI3K/PI4K catalytic" evidence="20">
    <location>
        <begin position="2040"/>
        <end position="2343"/>
    </location>
</feature>
<dbReference type="InterPro" id="IPR011009">
    <property type="entry name" value="Kinase-like_dom_sf"/>
</dbReference>
<feature type="domain" description="FAT" evidence="21">
    <location>
        <begin position="1382"/>
        <end position="1935"/>
    </location>
</feature>
<dbReference type="CDD" id="cd00892">
    <property type="entry name" value="PIKKc_ATR"/>
    <property type="match status" value="1"/>
</dbReference>
<evidence type="ECO:0000256" key="6">
    <source>
        <dbReference type="ARBA" id="ARBA00022679"/>
    </source>
</evidence>
<dbReference type="Proteomes" id="UP000236544">
    <property type="component" value="Unassembled WGS sequence"/>
</dbReference>
<keyword evidence="7" id="KW-0547">Nucleotide-binding</keyword>
<dbReference type="Pfam" id="PF00454">
    <property type="entry name" value="PI3_PI4_kinase"/>
    <property type="match status" value="1"/>
</dbReference>
<evidence type="ECO:0000256" key="11">
    <source>
        <dbReference type="ARBA" id="ARBA00022853"/>
    </source>
</evidence>
<dbReference type="GO" id="GO:0005694">
    <property type="term" value="C:chromosome"/>
    <property type="evidence" value="ECO:0007669"/>
    <property type="project" value="TreeGrafter"/>
</dbReference>
<dbReference type="SMART" id="SM00802">
    <property type="entry name" value="UME"/>
    <property type="match status" value="1"/>
</dbReference>
<accession>A0A0P1KQW5</accession>
<comment type="catalytic activity">
    <reaction evidence="19">
        <text>L-seryl-[protein] + ATP = O-phospho-L-seryl-[protein] + ADP + H(+)</text>
        <dbReference type="Rhea" id="RHEA:17989"/>
        <dbReference type="Rhea" id="RHEA-COMP:9863"/>
        <dbReference type="Rhea" id="RHEA-COMP:11604"/>
        <dbReference type="ChEBI" id="CHEBI:15378"/>
        <dbReference type="ChEBI" id="CHEBI:29999"/>
        <dbReference type="ChEBI" id="CHEBI:30616"/>
        <dbReference type="ChEBI" id="CHEBI:83421"/>
        <dbReference type="ChEBI" id="CHEBI:456216"/>
        <dbReference type="EC" id="2.7.11.1"/>
    </reaction>
</comment>
<keyword evidence="8" id="KW-0227">DNA damage</keyword>
<organism evidence="23 24">
    <name type="scientific">Lachancea quebecensis</name>
    <dbReference type="NCBI Taxonomy" id="1654605"/>
    <lineage>
        <taxon>Eukaryota</taxon>
        <taxon>Fungi</taxon>
        <taxon>Dikarya</taxon>
        <taxon>Ascomycota</taxon>
        <taxon>Saccharomycotina</taxon>
        <taxon>Saccharomycetes</taxon>
        <taxon>Saccharomycetales</taxon>
        <taxon>Saccharomycetaceae</taxon>
        <taxon>Lachancea</taxon>
    </lineage>
</organism>
<dbReference type="OrthoDB" id="381190at2759"/>
<dbReference type="EC" id="2.7.11.1" evidence="3"/>
<dbReference type="InterPro" id="IPR036940">
    <property type="entry name" value="PI3/4_kinase_cat_sf"/>
</dbReference>
<evidence type="ECO:0000259" key="22">
    <source>
        <dbReference type="PROSITE" id="PS51190"/>
    </source>
</evidence>
<dbReference type="Gene3D" id="3.30.1010.10">
    <property type="entry name" value="Phosphatidylinositol 3-kinase Catalytic Subunit, Chain A, domain 4"/>
    <property type="match status" value="1"/>
</dbReference>
<keyword evidence="24" id="KW-1185">Reference proteome</keyword>